<evidence type="ECO:0000313" key="3">
    <source>
        <dbReference type="Proteomes" id="UP001209229"/>
    </source>
</evidence>
<comment type="caution">
    <text evidence="2">The sequence shown here is derived from an EMBL/GenBank/DDBJ whole genome shotgun (WGS) entry which is preliminary data.</text>
</comment>
<evidence type="ECO:0000313" key="2">
    <source>
        <dbReference type="EMBL" id="MCW3787911.1"/>
    </source>
</evidence>
<name>A0AAE3M6K1_9BACT</name>
<dbReference type="RefSeq" id="WP_301191475.1">
    <property type="nucleotide sequence ID" value="NZ_JAPDPJ010000039.1"/>
</dbReference>
<sequence>MKPSIEVASKISDLLEVSLDDLVVITDVEINKNILKCILKLSKFSDEDKSHIFAVLDAFVAKRKIQSIL</sequence>
<proteinExistence type="predicted"/>
<dbReference type="InterPro" id="IPR001387">
    <property type="entry name" value="Cro/C1-type_HTH"/>
</dbReference>
<keyword evidence="3" id="KW-1185">Reference proteome</keyword>
<gene>
    <name evidence="2" type="ORF">OM075_15655</name>
</gene>
<evidence type="ECO:0000259" key="1">
    <source>
        <dbReference type="PROSITE" id="PS50943"/>
    </source>
</evidence>
<dbReference type="PROSITE" id="PS50943">
    <property type="entry name" value="HTH_CROC1"/>
    <property type="match status" value="1"/>
</dbReference>
<dbReference type="AlphaFoldDB" id="A0AAE3M6K1"/>
<dbReference type="Proteomes" id="UP001209229">
    <property type="component" value="Unassembled WGS sequence"/>
</dbReference>
<organism evidence="2 3">
    <name type="scientific">Plebeiibacterium sediminum</name>
    <dbReference type="NCBI Taxonomy" id="2992112"/>
    <lineage>
        <taxon>Bacteria</taxon>
        <taxon>Pseudomonadati</taxon>
        <taxon>Bacteroidota</taxon>
        <taxon>Bacteroidia</taxon>
        <taxon>Marinilabiliales</taxon>
        <taxon>Marinilabiliaceae</taxon>
        <taxon>Plebeiibacterium</taxon>
    </lineage>
</organism>
<feature type="domain" description="HTH cro/C1-type" evidence="1">
    <location>
        <begin position="2"/>
        <end position="22"/>
    </location>
</feature>
<dbReference type="EMBL" id="JAPDPJ010000039">
    <property type="protein sequence ID" value="MCW3787911.1"/>
    <property type="molecule type" value="Genomic_DNA"/>
</dbReference>
<protein>
    <recommendedName>
        <fullName evidence="1">HTH cro/C1-type domain-containing protein</fullName>
    </recommendedName>
</protein>
<reference evidence="2" key="1">
    <citation type="submission" date="2022-10" db="EMBL/GenBank/DDBJ databases">
        <authorList>
            <person name="Yu W.X."/>
        </authorList>
    </citation>
    <scope>NUCLEOTIDE SEQUENCE</scope>
    <source>
        <strain evidence="2">AAT</strain>
    </source>
</reference>
<accession>A0AAE3M6K1</accession>